<keyword evidence="1" id="KW-0812">Transmembrane</keyword>
<keyword evidence="1" id="KW-0472">Membrane</keyword>
<reference evidence="2" key="1">
    <citation type="journal article" date="2015" name="Nature">
        <title>Complex archaea that bridge the gap between prokaryotes and eukaryotes.</title>
        <authorList>
            <person name="Spang A."/>
            <person name="Saw J.H."/>
            <person name="Jorgensen S.L."/>
            <person name="Zaremba-Niedzwiedzka K."/>
            <person name="Martijn J."/>
            <person name="Lind A.E."/>
            <person name="van Eijk R."/>
            <person name="Schleper C."/>
            <person name="Guy L."/>
            <person name="Ettema T.J."/>
        </authorList>
    </citation>
    <scope>NUCLEOTIDE SEQUENCE</scope>
</reference>
<dbReference type="AlphaFoldDB" id="A0A0F9JG88"/>
<evidence type="ECO:0000256" key="1">
    <source>
        <dbReference type="SAM" id="Phobius"/>
    </source>
</evidence>
<dbReference type="EMBL" id="LAZR01010136">
    <property type="protein sequence ID" value="KKM68618.1"/>
    <property type="molecule type" value="Genomic_DNA"/>
</dbReference>
<sequence length="82" mass="9093">MNAEEIQKLSDRDLLVRTYGKVERMEGILTGGNSGGLIEDISELKKNQNTFITKNMLVLIISISAGIWIPAGVLLTKLLGYW</sequence>
<name>A0A0F9JG88_9ZZZZ</name>
<evidence type="ECO:0000313" key="2">
    <source>
        <dbReference type="EMBL" id="KKM68618.1"/>
    </source>
</evidence>
<organism evidence="2">
    <name type="scientific">marine sediment metagenome</name>
    <dbReference type="NCBI Taxonomy" id="412755"/>
    <lineage>
        <taxon>unclassified sequences</taxon>
        <taxon>metagenomes</taxon>
        <taxon>ecological metagenomes</taxon>
    </lineage>
</organism>
<accession>A0A0F9JG88</accession>
<comment type="caution">
    <text evidence="2">The sequence shown here is derived from an EMBL/GenBank/DDBJ whole genome shotgun (WGS) entry which is preliminary data.</text>
</comment>
<proteinExistence type="predicted"/>
<keyword evidence="1" id="KW-1133">Transmembrane helix</keyword>
<feature type="transmembrane region" description="Helical" evidence="1">
    <location>
        <begin position="56"/>
        <end position="75"/>
    </location>
</feature>
<protein>
    <submittedName>
        <fullName evidence="2">Uncharacterized protein</fullName>
    </submittedName>
</protein>
<gene>
    <name evidence="2" type="ORF">LCGC14_1459040</name>
</gene>